<feature type="transmembrane region" description="Helical" evidence="1">
    <location>
        <begin position="470"/>
        <end position="492"/>
    </location>
</feature>
<reference evidence="3 4" key="1">
    <citation type="submission" date="2023-09" db="EMBL/GenBank/DDBJ databases">
        <authorList>
            <person name="Rey-Velasco X."/>
        </authorList>
    </citation>
    <scope>NUCLEOTIDE SEQUENCE [LARGE SCALE GENOMIC DNA]</scope>
    <source>
        <strain evidence="3 4">F158</strain>
    </source>
</reference>
<feature type="transmembrane region" description="Helical" evidence="1">
    <location>
        <begin position="321"/>
        <end position="348"/>
    </location>
</feature>
<comment type="caution">
    <text evidence="3">The sequence shown here is derived from an EMBL/GenBank/DDBJ whole genome shotgun (WGS) entry which is preliminary data.</text>
</comment>
<dbReference type="PANTHER" id="PTHR35342:SF5">
    <property type="entry name" value="TRICARBOXYLIC TRANSPORT PROTEIN"/>
    <property type="match status" value="1"/>
</dbReference>
<feature type="transmembrane region" description="Helical" evidence="1">
    <location>
        <begin position="258"/>
        <end position="276"/>
    </location>
</feature>
<dbReference type="Pfam" id="PF01970">
    <property type="entry name" value="TctA"/>
    <property type="match status" value="1"/>
</dbReference>
<keyword evidence="1" id="KW-0472">Membrane</keyword>
<organism evidence="3 4">
    <name type="scientific">Tropicimonas omnivorans</name>
    <dbReference type="NCBI Taxonomy" id="3075590"/>
    <lineage>
        <taxon>Bacteria</taxon>
        <taxon>Pseudomonadati</taxon>
        <taxon>Pseudomonadota</taxon>
        <taxon>Alphaproteobacteria</taxon>
        <taxon>Rhodobacterales</taxon>
        <taxon>Roseobacteraceae</taxon>
        <taxon>Tropicimonas</taxon>
    </lineage>
</organism>
<keyword evidence="1" id="KW-0812">Transmembrane</keyword>
<feature type="transmembrane region" description="Helical" evidence="1">
    <location>
        <begin position="61"/>
        <end position="82"/>
    </location>
</feature>
<proteinExistence type="predicted"/>
<evidence type="ECO:0000313" key="4">
    <source>
        <dbReference type="Proteomes" id="UP001265259"/>
    </source>
</evidence>
<dbReference type="PANTHER" id="PTHR35342">
    <property type="entry name" value="TRICARBOXYLIC TRANSPORT PROTEIN"/>
    <property type="match status" value="1"/>
</dbReference>
<keyword evidence="1" id="KW-1133">Transmembrane helix</keyword>
<feature type="transmembrane region" description="Helical" evidence="1">
    <location>
        <begin position="203"/>
        <end position="221"/>
    </location>
</feature>
<dbReference type="Proteomes" id="UP001265259">
    <property type="component" value="Unassembled WGS sequence"/>
</dbReference>
<name>A0ABU3DE77_9RHOB</name>
<feature type="transmembrane region" description="Helical" evidence="1">
    <location>
        <begin position="360"/>
        <end position="385"/>
    </location>
</feature>
<feature type="domain" description="DUF112" evidence="2">
    <location>
        <begin position="20"/>
        <end position="443"/>
    </location>
</feature>
<accession>A0ABU3DE77</accession>
<feature type="transmembrane region" description="Helical" evidence="1">
    <location>
        <begin position="165"/>
        <end position="183"/>
    </location>
</feature>
<dbReference type="EMBL" id="JAVRHL010000001">
    <property type="protein sequence ID" value="MDT0682028.1"/>
    <property type="molecule type" value="Genomic_DNA"/>
</dbReference>
<evidence type="ECO:0000313" key="3">
    <source>
        <dbReference type="EMBL" id="MDT0682028.1"/>
    </source>
</evidence>
<feature type="transmembrane region" description="Helical" evidence="1">
    <location>
        <begin position="126"/>
        <end position="158"/>
    </location>
</feature>
<evidence type="ECO:0000256" key="1">
    <source>
        <dbReference type="SAM" id="Phobius"/>
    </source>
</evidence>
<sequence length="503" mass="52256">MVDLGTILMGLGDAFHPMVLVAIVTGVALSQFVGALPGVGPVIVMAIAIPYTLTFEPLVGIAFLVGSMKGGSIGGAIPAIILNTPGTPDTAMTTLDGHPMARKGQAKKALKMATWSSVTGDTVSDLVLITVAAPLAFFALRMGPVEIFALMVLAFAVISALSGRSLSKALIAAALGIFVSLIGTDPDYGLPRLTFGNFELFDGVPQVPVAIGVLVLSEIVLRLAGVGRRSQSVIDMDASADPTDDTLSFREYWACRFVMLRGAFFGTMVGALPGIGSSAAASMSYVSAKAAAKDASSFGKGDIRGVASVESANSAVAGANLIPLLALGIPGSVTAALVLSAFMVHGIQPGPLIFENQGRLIYGLFGAMMIANVVNLGLGLVGWRIWVRIARAPETMIFASAIILCIVGSTVISGGTFGLAILLGFTVLGVLMKVYDYPVIVFIIAFFLGPRLERSLGQTLSLLTGDLTNIVQFPVAIALLAISVVVLAVFFIRNRRDQDRHSA</sequence>
<feature type="transmembrane region" description="Helical" evidence="1">
    <location>
        <begin position="397"/>
        <end position="422"/>
    </location>
</feature>
<feature type="transmembrane region" description="Helical" evidence="1">
    <location>
        <begin position="434"/>
        <end position="450"/>
    </location>
</feature>
<gene>
    <name evidence="3" type="ORF">RM543_04975</name>
</gene>
<dbReference type="RefSeq" id="WP_311689774.1">
    <property type="nucleotide sequence ID" value="NZ_JAVRHL010000001.1"/>
</dbReference>
<keyword evidence="4" id="KW-1185">Reference proteome</keyword>
<feature type="transmembrane region" description="Helical" evidence="1">
    <location>
        <begin position="20"/>
        <end position="49"/>
    </location>
</feature>
<protein>
    <submittedName>
        <fullName evidence="3">Tripartite tricarboxylate transporter permease</fullName>
    </submittedName>
</protein>
<evidence type="ECO:0000259" key="2">
    <source>
        <dbReference type="Pfam" id="PF01970"/>
    </source>
</evidence>
<dbReference type="InterPro" id="IPR002823">
    <property type="entry name" value="DUF112_TM"/>
</dbReference>